<name>A0A1C4XSZ3_9ACTN</name>
<keyword evidence="3" id="KW-1185">Reference proteome</keyword>
<feature type="region of interest" description="Disordered" evidence="1">
    <location>
        <begin position="155"/>
        <end position="175"/>
    </location>
</feature>
<accession>A0A1C4XSZ3</accession>
<proteinExistence type="predicted"/>
<dbReference type="Proteomes" id="UP000199629">
    <property type="component" value="Unassembled WGS sequence"/>
</dbReference>
<dbReference type="Gene3D" id="2.40.10.10">
    <property type="entry name" value="Trypsin-like serine proteases"/>
    <property type="match status" value="2"/>
</dbReference>
<organism evidence="2 3">
    <name type="scientific">Micromonospora chaiyaphumensis</name>
    <dbReference type="NCBI Taxonomy" id="307119"/>
    <lineage>
        <taxon>Bacteria</taxon>
        <taxon>Bacillati</taxon>
        <taxon>Actinomycetota</taxon>
        <taxon>Actinomycetes</taxon>
        <taxon>Micromonosporales</taxon>
        <taxon>Micromonosporaceae</taxon>
        <taxon>Micromonospora</taxon>
    </lineage>
</organism>
<protein>
    <submittedName>
        <fullName evidence="2">Uncharacterized protein</fullName>
    </submittedName>
</protein>
<sequence>MALEAPLAQAAVRIRTAAQAKPSGFAGVALDDGKVQVYWKGSVPAEMQAVLDQESRKVPVRVRTAAWSAQEMDRAAAALNRKVRIGGESTVSSIGWSVRGTGLRATLHARAGTTPRLPDVGVPVTVVREPAPRTGAVKPSTDSPRTPARQNWATAKDGLSAASVTWPDPSRQDDTTPAWAGAHLINSNATGGNGGWQTRLADSTVADADTKWHCTSGFPVRHDSGAELMVVPSSCARPAHALVDPSGDAVNDTAGTSSGWYAPSSGVSLVKPKGGAEPFVYDGDAWTQNGWQIAAWESPIAGQQVCVSGAERGTLCDAEIGDEVGTRTASISNSQGGGDQAFGLTSLDTSYHSGPVRPNNKPYTLKDGSPCFGFDFLEDFDADYCSPYPLGPGDMGAVVYTIPANGPQTGVLVKGVLVNQHQAPDASPYGYDFVGIDKIAASFTGITALTVDNDQK</sequence>
<dbReference type="AlphaFoldDB" id="A0A1C4XSZ3"/>
<reference evidence="3" key="1">
    <citation type="submission" date="2016-06" db="EMBL/GenBank/DDBJ databases">
        <authorList>
            <person name="Varghese N."/>
            <person name="Submissions Spin"/>
        </authorList>
    </citation>
    <scope>NUCLEOTIDE SEQUENCE [LARGE SCALE GENOMIC DNA]</scope>
    <source>
        <strain evidence="3">DSM 45246</strain>
    </source>
</reference>
<dbReference type="InterPro" id="IPR043504">
    <property type="entry name" value="Peptidase_S1_PA_chymotrypsin"/>
</dbReference>
<evidence type="ECO:0000313" key="3">
    <source>
        <dbReference type="Proteomes" id="UP000199629"/>
    </source>
</evidence>
<gene>
    <name evidence="2" type="ORF">GA0070214_106337</name>
</gene>
<evidence type="ECO:0000313" key="2">
    <source>
        <dbReference type="EMBL" id="SCF11610.1"/>
    </source>
</evidence>
<dbReference type="EMBL" id="FMCS01000006">
    <property type="protein sequence ID" value="SCF11610.1"/>
    <property type="molecule type" value="Genomic_DNA"/>
</dbReference>
<evidence type="ECO:0000256" key="1">
    <source>
        <dbReference type="SAM" id="MobiDB-lite"/>
    </source>
</evidence>